<dbReference type="Pfam" id="PF05013">
    <property type="entry name" value="FGase"/>
    <property type="match status" value="1"/>
</dbReference>
<reference evidence="1 2" key="1">
    <citation type="submission" date="2020-04" db="EMBL/GenBank/DDBJ databases">
        <authorList>
            <person name="Depoorter E."/>
        </authorList>
    </citation>
    <scope>NUCLEOTIDE SEQUENCE [LARGE SCALE GENOMIC DNA]</scope>
    <source>
        <strain evidence="1 2">BCC0217</strain>
    </source>
</reference>
<name>A0A6J5IWK3_9BURK</name>
<dbReference type="InterPro" id="IPR007709">
    <property type="entry name" value="N-FG_amidohydro"/>
</dbReference>
<evidence type="ECO:0000313" key="2">
    <source>
        <dbReference type="Proteomes" id="UP000494301"/>
    </source>
</evidence>
<accession>A0A6J5IWK3</accession>
<dbReference type="SUPFAM" id="SSF53187">
    <property type="entry name" value="Zn-dependent exopeptidases"/>
    <property type="match status" value="1"/>
</dbReference>
<protein>
    <submittedName>
        <fullName evidence="1">N-formylglutamate amidohydrolase</fullName>
    </submittedName>
</protein>
<keyword evidence="1" id="KW-0378">Hydrolase</keyword>
<dbReference type="EMBL" id="CABWIL020000005">
    <property type="protein sequence ID" value="CAB3962413.1"/>
    <property type="molecule type" value="Genomic_DNA"/>
</dbReference>
<evidence type="ECO:0000313" key="1">
    <source>
        <dbReference type="EMBL" id="CAB3962413.1"/>
    </source>
</evidence>
<dbReference type="GO" id="GO:0016787">
    <property type="term" value="F:hydrolase activity"/>
    <property type="evidence" value="ECO:0007669"/>
    <property type="project" value="UniProtKB-KW"/>
</dbReference>
<dbReference type="Proteomes" id="UP000494301">
    <property type="component" value="Unassembled WGS sequence"/>
</dbReference>
<gene>
    <name evidence="1" type="ORF">BLA3211_01799</name>
</gene>
<proteinExistence type="predicted"/>
<dbReference type="Gene3D" id="3.40.630.40">
    <property type="entry name" value="Zn-dependent exopeptidases"/>
    <property type="match status" value="1"/>
</dbReference>
<sequence>MSSSYVPAFEVRNGRRNTIPVLATIPHRGTHVPPDIAARMVPKHARWQRNTDWFLADLYAFLPEVGITTIVATHSRYVDDVNRDPGQAPCANR</sequence>
<dbReference type="AlphaFoldDB" id="A0A6J5IWK3"/>
<organism evidence="1 2">
    <name type="scientific">Burkholderia aenigmatica</name>
    <dbReference type="NCBI Taxonomy" id="2015348"/>
    <lineage>
        <taxon>Bacteria</taxon>
        <taxon>Pseudomonadati</taxon>
        <taxon>Pseudomonadota</taxon>
        <taxon>Betaproteobacteria</taxon>
        <taxon>Burkholderiales</taxon>
        <taxon>Burkholderiaceae</taxon>
        <taxon>Burkholderia</taxon>
        <taxon>Burkholderia cepacia complex</taxon>
    </lineage>
</organism>